<evidence type="ECO:0000256" key="1">
    <source>
        <dbReference type="SAM" id="Phobius"/>
    </source>
</evidence>
<evidence type="ECO:0008006" key="4">
    <source>
        <dbReference type="Google" id="ProtNLM"/>
    </source>
</evidence>
<dbReference type="Pfam" id="PF06182">
    <property type="entry name" value="ABC2_membrane_6"/>
    <property type="match status" value="1"/>
</dbReference>
<keyword evidence="3" id="KW-1185">Reference proteome</keyword>
<proteinExistence type="predicted"/>
<comment type="caution">
    <text evidence="2">The sequence shown here is derived from an EMBL/GenBank/DDBJ whole genome shotgun (WGS) entry which is preliminary data.</text>
</comment>
<feature type="transmembrane region" description="Helical" evidence="1">
    <location>
        <begin position="121"/>
        <end position="142"/>
    </location>
</feature>
<keyword evidence="1" id="KW-1133">Transmembrane helix</keyword>
<feature type="transmembrane region" description="Helical" evidence="1">
    <location>
        <begin position="209"/>
        <end position="230"/>
    </location>
</feature>
<dbReference type="OrthoDB" id="3818833at2"/>
<keyword evidence="1" id="KW-0472">Membrane</keyword>
<feature type="transmembrane region" description="Helical" evidence="1">
    <location>
        <begin position="236"/>
        <end position="253"/>
    </location>
</feature>
<reference evidence="2 3" key="1">
    <citation type="submission" date="2017-03" db="EMBL/GenBank/DDBJ databases">
        <title>Isolation of Levoglucosan Utilizing Bacteria.</title>
        <authorList>
            <person name="Arya A.S."/>
        </authorList>
    </citation>
    <scope>NUCLEOTIDE SEQUENCE [LARGE SCALE GENOMIC DNA]</scope>
    <source>
        <strain evidence="2 3">MEC069</strain>
    </source>
</reference>
<sequence length="270" mass="30747">MNISLKEIWKHIRVYLFFIKNCVVAQLEFRFNFVTNILVEIGYTFAAALYGFVVYKSGVHFVGLPPQAIFLFVGTYILMNGVYVGLFLTNFMSISSYIREGGLDFIITKPVSLQFMATLRYVNVAMPIPNVVAGLAMIVYAWNQLHIPISMPTIGLYVLMMVCSVVLTYCVTLIPQIFTFWLINSSAVTELSHAIWDFNNMPMTVYGKWIQRVGIFLFPLFIISNFPPMVLLQNLSALYIVWGGVAAILFLYLTRKLWLWGLKNYSSASS</sequence>
<protein>
    <recommendedName>
        <fullName evidence="4">ABC transporter permease</fullName>
    </recommendedName>
</protein>
<feature type="transmembrane region" description="Helical" evidence="1">
    <location>
        <begin position="67"/>
        <end position="89"/>
    </location>
</feature>
<gene>
    <name evidence="2" type="ORF">B5M42_15855</name>
</gene>
<dbReference type="PANTHER" id="PTHR36833">
    <property type="entry name" value="SLR0610 PROTEIN-RELATED"/>
    <property type="match status" value="1"/>
</dbReference>
<dbReference type="InterPro" id="IPR010390">
    <property type="entry name" value="ABC-2_transporter-like"/>
</dbReference>
<name>A0A4Y8PXT7_9BACL</name>
<dbReference type="PANTHER" id="PTHR36833:SF2">
    <property type="entry name" value="SLR0610 PROTEIN"/>
    <property type="match status" value="1"/>
</dbReference>
<dbReference type="RefSeq" id="WP_134754537.1">
    <property type="nucleotide sequence ID" value="NZ_MYFO02000005.1"/>
</dbReference>
<evidence type="ECO:0000313" key="3">
    <source>
        <dbReference type="Proteomes" id="UP000298246"/>
    </source>
</evidence>
<dbReference type="EMBL" id="MYFO01000021">
    <property type="protein sequence ID" value="TFE86088.1"/>
    <property type="molecule type" value="Genomic_DNA"/>
</dbReference>
<accession>A0A4Y8PXT7</accession>
<feature type="transmembrane region" description="Helical" evidence="1">
    <location>
        <begin position="37"/>
        <end position="55"/>
    </location>
</feature>
<organism evidence="2 3">
    <name type="scientific">Paenibacillus athensensis</name>
    <dbReference type="NCBI Taxonomy" id="1967502"/>
    <lineage>
        <taxon>Bacteria</taxon>
        <taxon>Bacillati</taxon>
        <taxon>Bacillota</taxon>
        <taxon>Bacilli</taxon>
        <taxon>Bacillales</taxon>
        <taxon>Paenibacillaceae</taxon>
        <taxon>Paenibacillus</taxon>
    </lineage>
</organism>
<keyword evidence="1" id="KW-0812">Transmembrane</keyword>
<feature type="transmembrane region" description="Helical" evidence="1">
    <location>
        <begin position="154"/>
        <end position="183"/>
    </location>
</feature>
<dbReference type="AlphaFoldDB" id="A0A4Y8PXT7"/>
<dbReference type="Proteomes" id="UP000298246">
    <property type="component" value="Unassembled WGS sequence"/>
</dbReference>
<evidence type="ECO:0000313" key="2">
    <source>
        <dbReference type="EMBL" id="TFE86088.1"/>
    </source>
</evidence>